<evidence type="ECO:0000313" key="3">
    <source>
        <dbReference type="Proteomes" id="UP000799437"/>
    </source>
</evidence>
<organism evidence="2 3">
    <name type="scientific">Pseudovirgaria hyperparasitica</name>
    <dbReference type="NCBI Taxonomy" id="470096"/>
    <lineage>
        <taxon>Eukaryota</taxon>
        <taxon>Fungi</taxon>
        <taxon>Dikarya</taxon>
        <taxon>Ascomycota</taxon>
        <taxon>Pezizomycotina</taxon>
        <taxon>Dothideomycetes</taxon>
        <taxon>Dothideomycetes incertae sedis</taxon>
        <taxon>Acrospermales</taxon>
        <taxon>Acrospermaceae</taxon>
        <taxon>Pseudovirgaria</taxon>
    </lineage>
</organism>
<evidence type="ECO:0000256" key="1">
    <source>
        <dbReference type="SAM" id="MobiDB-lite"/>
    </source>
</evidence>
<feature type="compositionally biased region" description="Pro residues" evidence="1">
    <location>
        <begin position="44"/>
        <end position="57"/>
    </location>
</feature>
<feature type="compositionally biased region" description="Basic and acidic residues" evidence="1">
    <location>
        <begin position="65"/>
        <end position="95"/>
    </location>
</feature>
<dbReference type="OrthoDB" id="5352132at2759"/>
<proteinExistence type="predicted"/>
<accession>A0A6A6W7Z9</accession>
<dbReference type="EMBL" id="ML996572">
    <property type="protein sequence ID" value="KAF2758080.1"/>
    <property type="molecule type" value="Genomic_DNA"/>
</dbReference>
<keyword evidence="3" id="KW-1185">Reference proteome</keyword>
<dbReference type="RefSeq" id="XP_033600531.1">
    <property type="nucleotide sequence ID" value="XM_033747016.1"/>
</dbReference>
<dbReference type="AlphaFoldDB" id="A0A6A6W7Z9"/>
<sequence>MDPAHNGSPNKVEVESHVDELFKNMKLNGNAIDTRSNEPKQRMNPPPRAGTLPPPQNHRPSRSQEQQDGRVDARPSRPRPPRDERGPFESLERRENRRPRRNSESSIIDKGSLTAEEERRRRERRRERERERGDRGKDGKSRDTRSQRTKKPHGLDTIDKLDATGLYGVGLFHHDGPFDACNPHRNRKKDHRAPMQAFPMGSANMAMGGSGPVNNKIDIDRIHGRQPDAFGDYNARTTGQDPFTFRAKLPQSERSAIVNPKGLIEPVHGEETAGLGTSTFLEGAPASRSAMQRRDSENETAVLQSNGLSRKKSLAQRIRGISQPRRGGFADGAPRIGTGEPRYNNGVNSPEEAMPSRTVQSAGGITKAGEQNPFFEDYDDAYEKKGTTIRIAEDAKTGRPRAPSSPMRNGLERRLTSDSGDGEVKQSGGFLGRMKSLNRGKKRPERPDRPAPERPTA</sequence>
<dbReference type="GeneID" id="54488070"/>
<name>A0A6A6W7Z9_9PEZI</name>
<dbReference type="Pfam" id="PF08316">
    <property type="entry name" value="Pal1"/>
    <property type="match status" value="1"/>
</dbReference>
<reference evidence="2" key="1">
    <citation type="journal article" date="2020" name="Stud. Mycol.">
        <title>101 Dothideomycetes genomes: a test case for predicting lifestyles and emergence of pathogens.</title>
        <authorList>
            <person name="Haridas S."/>
            <person name="Albert R."/>
            <person name="Binder M."/>
            <person name="Bloem J."/>
            <person name="Labutti K."/>
            <person name="Salamov A."/>
            <person name="Andreopoulos B."/>
            <person name="Baker S."/>
            <person name="Barry K."/>
            <person name="Bills G."/>
            <person name="Bluhm B."/>
            <person name="Cannon C."/>
            <person name="Castanera R."/>
            <person name="Culley D."/>
            <person name="Daum C."/>
            <person name="Ezra D."/>
            <person name="Gonzalez J."/>
            <person name="Henrissat B."/>
            <person name="Kuo A."/>
            <person name="Liang C."/>
            <person name="Lipzen A."/>
            <person name="Lutzoni F."/>
            <person name="Magnuson J."/>
            <person name="Mondo S."/>
            <person name="Nolan M."/>
            <person name="Ohm R."/>
            <person name="Pangilinan J."/>
            <person name="Park H.-J."/>
            <person name="Ramirez L."/>
            <person name="Alfaro M."/>
            <person name="Sun H."/>
            <person name="Tritt A."/>
            <person name="Yoshinaga Y."/>
            <person name="Zwiers L.-H."/>
            <person name="Turgeon B."/>
            <person name="Goodwin S."/>
            <person name="Spatafora J."/>
            <person name="Crous P."/>
            <person name="Grigoriev I."/>
        </authorList>
    </citation>
    <scope>NUCLEOTIDE SEQUENCE</scope>
    <source>
        <strain evidence="2">CBS 121739</strain>
    </source>
</reference>
<feature type="compositionally biased region" description="Basic and acidic residues" evidence="1">
    <location>
        <begin position="116"/>
        <end position="146"/>
    </location>
</feature>
<dbReference type="PANTHER" id="PTHR28307">
    <property type="entry name" value="PROTEIN PAL1"/>
    <property type="match status" value="1"/>
</dbReference>
<evidence type="ECO:0000313" key="2">
    <source>
        <dbReference type="EMBL" id="KAF2758080.1"/>
    </source>
</evidence>
<feature type="region of interest" description="Disordered" evidence="1">
    <location>
        <begin position="323"/>
        <end position="377"/>
    </location>
</feature>
<dbReference type="GO" id="GO:0005737">
    <property type="term" value="C:cytoplasm"/>
    <property type="evidence" value="ECO:0007669"/>
    <property type="project" value="TreeGrafter"/>
</dbReference>
<dbReference type="Proteomes" id="UP000799437">
    <property type="component" value="Unassembled WGS sequence"/>
</dbReference>
<dbReference type="InterPro" id="IPR013226">
    <property type="entry name" value="Pal1"/>
</dbReference>
<dbReference type="PANTHER" id="PTHR28307:SF2">
    <property type="entry name" value="PROTEIN PAL1"/>
    <property type="match status" value="1"/>
</dbReference>
<feature type="region of interest" description="Disordered" evidence="1">
    <location>
        <begin position="389"/>
        <end position="457"/>
    </location>
</feature>
<feature type="compositionally biased region" description="Basic and acidic residues" evidence="1">
    <location>
        <begin position="445"/>
        <end position="457"/>
    </location>
</feature>
<feature type="compositionally biased region" description="Basic and acidic residues" evidence="1">
    <location>
        <begin position="12"/>
        <end position="23"/>
    </location>
</feature>
<protein>
    <submittedName>
        <fullName evidence="2">Pal1-domain-containing protein</fullName>
    </submittedName>
</protein>
<feature type="region of interest" description="Disordered" evidence="1">
    <location>
        <begin position="1"/>
        <end position="158"/>
    </location>
</feature>
<gene>
    <name evidence="2" type="ORF">EJ05DRAFT_500594</name>
</gene>